<reference evidence="3" key="1">
    <citation type="submission" date="2020-12" db="EMBL/GenBank/DDBJ databases">
        <title>Genomic characterization of non-nitrogen-fixing Frankia strains.</title>
        <authorList>
            <person name="Carlos-Shanley C."/>
            <person name="Guerra T."/>
            <person name="Hahn D."/>
        </authorList>
    </citation>
    <scope>NUCLEOTIDE SEQUENCE</scope>
    <source>
        <strain evidence="3">CN6</strain>
    </source>
</reference>
<dbReference type="Pfam" id="PF13188">
    <property type="entry name" value="PAS_8"/>
    <property type="match status" value="1"/>
</dbReference>
<feature type="domain" description="PAS" evidence="1">
    <location>
        <begin position="1"/>
        <end position="48"/>
    </location>
</feature>
<dbReference type="Gene3D" id="3.30.70.270">
    <property type="match status" value="1"/>
</dbReference>
<dbReference type="PANTHER" id="PTHR44757">
    <property type="entry name" value="DIGUANYLATE CYCLASE DGCP"/>
    <property type="match status" value="1"/>
</dbReference>
<comment type="caution">
    <text evidence="3">The sequence shown here is derived from an EMBL/GenBank/DDBJ whole genome shotgun (WGS) entry which is preliminary data.</text>
</comment>
<dbReference type="AlphaFoldDB" id="A0A937RG12"/>
<feature type="domain" description="GGDEF" evidence="2">
    <location>
        <begin position="456"/>
        <end position="589"/>
    </location>
</feature>
<dbReference type="SUPFAM" id="SSF55073">
    <property type="entry name" value="Nucleotide cyclase"/>
    <property type="match status" value="1"/>
</dbReference>
<sequence>MRWRRLVDDLPVAVVAVSPPGDRISYLNDRAVAAFGRRRHDLLGTPLMSHLSVDEWDELIPRDQLASWSLVQLAAEERNEPTADRHAMVIRRPDGSSVPVVMTRLPLGRAFDTGEESDVASDVASGTVTSARDGRRPTCTGTSASVAYVLQDGVDGDLLRQQLQLLLAHSPVSFALMDRDGRVLIGGGGEAPAAVAGLAEAAVSSVFDTFANEAEIIELLRTAVSGCGVALITDAFGGQIDVTLAPLADPRGEVTRVVGVGVDVTARERARARQADVARFAHQALEIADSATLWRLAARTLAASLRAHVSLWDVGAETPAAHTASGPGLDPPVAWTSRMAAHLSGTGNVPAAGDIRYPSVLLGWQTLLVGVGRGSQPERVIVVQRPDSAGEPTYGEDDEQHVRAIADVLGSAAARLAAERQLRHRSLHDDLTGLANRAALLGHLDRVLGALHDKDRRVAVMFLDLDGFKAINDAYGHTAGDDVLRAIAERLPGAVRPHDLVGRLGGDEFAVVCSGVGDCDEMERLAHRVIVRLGQAIAVDGVAHAVTISAGVAISGAGLTNPDRLLNASDIAMYKAKRAGGGQCVVYQPWMGLENGRKESG</sequence>
<evidence type="ECO:0000259" key="2">
    <source>
        <dbReference type="PROSITE" id="PS50887"/>
    </source>
</evidence>
<dbReference type="InterPro" id="IPR043128">
    <property type="entry name" value="Rev_trsase/Diguanyl_cyclase"/>
</dbReference>
<proteinExistence type="predicted"/>
<organism evidence="3 4">
    <name type="scientific">Frankia nepalensis</name>
    <dbReference type="NCBI Taxonomy" id="1836974"/>
    <lineage>
        <taxon>Bacteria</taxon>
        <taxon>Bacillati</taxon>
        <taxon>Actinomycetota</taxon>
        <taxon>Actinomycetes</taxon>
        <taxon>Frankiales</taxon>
        <taxon>Frankiaceae</taxon>
        <taxon>Frankia</taxon>
    </lineage>
</organism>
<dbReference type="CDD" id="cd00130">
    <property type="entry name" value="PAS"/>
    <property type="match status" value="1"/>
</dbReference>
<dbReference type="NCBIfam" id="TIGR00254">
    <property type="entry name" value="GGDEF"/>
    <property type="match status" value="1"/>
</dbReference>
<dbReference type="PROSITE" id="PS50112">
    <property type="entry name" value="PAS"/>
    <property type="match status" value="1"/>
</dbReference>
<dbReference type="InterPro" id="IPR000014">
    <property type="entry name" value="PAS"/>
</dbReference>
<evidence type="ECO:0000313" key="4">
    <source>
        <dbReference type="Proteomes" id="UP000604475"/>
    </source>
</evidence>
<dbReference type="Gene3D" id="3.30.450.20">
    <property type="entry name" value="PAS domain"/>
    <property type="match status" value="2"/>
</dbReference>
<gene>
    <name evidence="3" type="ORF">I7412_31060</name>
</gene>
<protein>
    <submittedName>
        <fullName evidence="3">Diguanylate cyclase</fullName>
    </submittedName>
</protein>
<dbReference type="InterPro" id="IPR000160">
    <property type="entry name" value="GGDEF_dom"/>
</dbReference>
<dbReference type="Proteomes" id="UP000604475">
    <property type="component" value="Unassembled WGS sequence"/>
</dbReference>
<dbReference type="RefSeq" id="WP_203004485.1">
    <property type="nucleotide sequence ID" value="NZ_JADWYU010000157.1"/>
</dbReference>
<dbReference type="InterPro" id="IPR029787">
    <property type="entry name" value="Nucleotide_cyclase"/>
</dbReference>
<dbReference type="InterPro" id="IPR052155">
    <property type="entry name" value="Biofilm_reg_signaling"/>
</dbReference>
<dbReference type="Pfam" id="PF00990">
    <property type="entry name" value="GGDEF"/>
    <property type="match status" value="1"/>
</dbReference>
<dbReference type="CDD" id="cd01949">
    <property type="entry name" value="GGDEF"/>
    <property type="match status" value="1"/>
</dbReference>
<dbReference type="InterPro" id="IPR035965">
    <property type="entry name" value="PAS-like_dom_sf"/>
</dbReference>
<dbReference type="PROSITE" id="PS50887">
    <property type="entry name" value="GGDEF"/>
    <property type="match status" value="1"/>
</dbReference>
<dbReference type="SUPFAM" id="SSF55785">
    <property type="entry name" value="PYP-like sensor domain (PAS domain)"/>
    <property type="match status" value="1"/>
</dbReference>
<name>A0A937RG12_9ACTN</name>
<accession>A0A937RG12</accession>
<evidence type="ECO:0000259" key="1">
    <source>
        <dbReference type="PROSITE" id="PS50112"/>
    </source>
</evidence>
<dbReference type="SMART" id="SM00267">
    <property type="entry name" value="GGDEF"/>
    <property type="match status" value="1"/>
</dbReference>
<evidence type="ECO:0000313" key="3">
    <source>
        <dbReference type="EMBL" id="MBL7631521.1"/>
    </source>
</evidence>
<dbReference type="SMART" id="SM00091">
    <property type="entry name" value="PAS"/>
    <property type="match status" value="1"/>
</dbReference>
<dbReference type="EMBL" id="JAEACQ010000275">
    <property type="protein sequence ID" value="MBL7631521.1"/>
    <property type="molecule type" value="Genomic_DNA"/>
</dbReference>
<dbReference type="PANTHER" id="PTHR44757:SF2">
    <property type="entry name" value="BIOFILM ARCHITECTURE MAINTENANCE PROTEIN MBAA"/>
    <property type="match status" value="1"/>
</dbReference>
<keyword evidence="4" id="KW-1185">Reference proteome</keyword>